<comment type="catalytic activity">
    <reaction evidence="11">
        <text>L-leucine + 2-oxoglutarate = 4-methyl-2-oxopentanoate + L-glutamate</text>
        <dbReference type="Rhea" id="RHEA:18321"/>
        <dbReference type="ChEBI" id="CHEBI:16810"/>
        <dbReference type="ChEBI" id="CHEBI:17865"/>
        <dbReference type="ChEBI" id="CHEBI:29985"/>
        <dbReference type="ChEBI" id="CHEBI:57427"/>
        <dbReference type="EC" id="2.6.1.42"/>
    </reaction>
</comment>
<dbReference type="EMBL" id="KQ965767">
    <property type="protein sequence ID" value="KXS14734.1"/>
    <property type="molecule type" value="Genomic_DNA"/>
</dbReference>
<dbReference type="STRING" id="1344416.A0A139ADR5"/>
<dbReference type="OrthoDB" id="1732691at2759"/>
<evidence type="ECO:0000256" key="7">
    <source>
        <dbReference type="ARBA" id="ARBA00023304"/>
    </source>
</evidence>
<dbReference type="InterPro" id="IPR005786">
    <property type="entry name" value="B_amino_transII"/>
</dbReference>
<dbReference type="Gene3D" id="3.20.10.10">
    <property type="entry name" value="D-amino Acid Aminotransferase, subunit A, domain 2"/>
    <property type="match status" value="1"/>
</dbReference>
<sequence>MLRRIGLRRVSVTAVARSSFRDCIRTLPTSHSIPYLRSTYSRLGKPVSGLNASKLSISLTSTRKPLPKLEDLTFGTTFTDHMLVARWDEGAGWSDPKIIAFEPLEISPAALVFHVGLECFEGMKAYRTSSGKILLFRPDQNMARLRKSVDRLAMPAFDDTQLLECIKKLVKVDERWVPERKGYSLYLRPTLIATTPSLSVDPPSSALLFCILSPVGPYYPTGFSAVRVRATFEYTRAFPGGTGENKVGINYAPGMMPQVRAEGEGFQQCLWVWGEERVVTEVGASNFFIFWTNESGEKELVTPSLDDGLILPGVTRASVLHLAQSWNEFKVTERRVCMPELVKAVEEGRVMECFSTGTAAVITPIKAIGYESRELAIPLDPSDPTQGAGPLARRLFDEVVGIQYGEVGGPEGWVVEV</sequence>
<dbReference type="GO" id="GO:0052654">
    <property type="term" value="F:L-leucine-2-oxoglutarate transaminase activity"/>
    <property type="evidence" value="ECO:0007669"/>
    <property type="project" value="RHEA"/>
</dbReference>
<evidence type="ECO:0000256" key="6">
    <source>
        <dbReference type="ARBA" id="ARBA00022898"/>
    </source>
</evidence>
<evidence type="ECO:0000256" key="9">
    <source>
        <dbReference type="RuleBase" id="RU004106"/>
    </source>
</evidence>
<dbReference type="Proteomes" id="UP000070544">
    <property type="component" value="Unassembled WGS sequence"/>
</dbReference>
<reference evidence="12 13" key="1">
    <citation type="journal article" date="2015" name="Genome Biol. Evol.">
        <title>Phylogenomic analyses indicate that early fungi evolved digesting cell walls of algal ancestors of land plants.</title>
        <authorList>
            <person name="Chang Y."/>
            <person name="Wang S."/>
            <person name="Sekimoto S."/>
            <person name="Aerts A.L."/>
            <person name="Choi C."/>
            <person name="Clum A."/>
            <person name="LaButti K.M."/>
            <person name="Lindquist E.A."/>
            <person name="Yee Ngan C."/>
            <person name="Ohm R.A."/>
            <person name="Salamov A.A."/>
            <person name="Grigoriev I.V."/>
            <person name="Spatafora J.W."/>
            <person name="Berbee M.L."/>
        </authorList>
    </citation>
    <scope>NUCLEOTIDE SEQUENCE [LARGE SCALE GENOMIC DNA]</scope>
    <source>
        <strain evidence="12 13">JEL478</strain>
    </source>
</reference>
<accession>A0A139ADR5</accession>
<evidence type="ECO:0000256" key="3">
    <source>
        <dbReference type="ARBA" id="ARBA00022576"/>
    </source>
</evidence>
<dbReference type="PANTHER" id="PTHR11825:SF44">
    <property type="entry name" value="BRANCHED-CHAIN-AMINO-ACID AMINOTRANSFERASE"/>
    <property type="match status" value="1"/>
</dbReference>
<gene>
    <name evidence="12" type="ORF">M427DRAFT_112432</name>
</gene>
<evidence type="ECO:0000256" key="8">
    <source>
        <dbReference type="PIRSR" id="PIRSR006468-1"/>
    </source>
</evidence>
<evidence type="ECO:0000256" key="5">
    <source>
        <dbReference type="ARBA" id="ARBA00022679"/>
    </source>
</evidence>
<dbReference type="AlphaFoldDB" id="A0A139ADR5"/>
<dbReference type="CDD" id="cd01557">
    <property type="entry name" value="BCAT_beta_family"/>
    <property type="match status" value="1"/>
</dbReference>
<dbReference type="PANTHER" id="PTHR11825">
    <property type="entry name" value="SUBGROUP IIII AMINOTRANSFERASE"/>
    <property type="match status" value="1"/>
</dbReference>
<proteinExistence type="inferred from homology"/>
<dbReference type="PROSITE" id="PS00770">
    <property type="entry name" value="AA_TRANSFER_CLASS_4"/>
    <property type="match status" value="1"/>
</dbReference>
<dbReference type="NCBIfam" id="TIGR01123">
    <property type="entry name" value="ilvE_II"/>
    <property type="match status" value="1"/>
</dbReference>
<dbReference type="Pfam" id="PF01063">
    <property type="entry name" value="Aminotran_4"/>
    <property type="match status" value="1"/>
</dbReference>
<dbReference type="PIRSF" id="PIRSF006468">
    <property type="entry name" value="BCAT1"/>
    <property type="match status" value="1"/>
</dbReference>
<dbReference type="GO" id="GO:0052656">
    <property type="term" value="F:L-isoleucine-2-oxoglutarate transaminase activity"/>
    <property type="evidence" value="ECO:0007669"/>
    <property type="project" value="RHEA"/>
</dbReference>
<keyword evidence="5 11" id="KW-0808">Transferase</keyword>
<dbReference type="EC" id="2.6.1.42" evidence="11"/>
<evidence type="ECO:0000256" key="2">
    <source>
        <dbReference type="ARBA" id="ARBA00009320"/>
    </source>
</evidence>
<comment type="cofactor">
    <cofactor evidence="1 10">
        <name>pyridoxal 5'-phosphate</name>
        <dbReference type="ChEBI" id="CHEBI:597326"/>
    </cofactor>
</comment>
<dbReference type="InterPro" id="IPR043131">
    <property type="entry name" value="BCAT-like_N"/>
</dbReference>
<evidence type="ECO:0000256" key="1">
    <source>
        <dbReference type="ARBA" id="ARBA00001933"/>
    </source>
</evidence>
<keyword evidence="3 11" id="KW-0032">Aminotransferase</keyword>
<evidence type="ECO:0000256" key="10">
    <source>
        <dbReference type="RuleBase" id="RU004516"/>
    </source>
</evidence>
<comment type="catalytic activity">
    <reaction evidence="11">
        <text>L-valine + 2-oxoglutarate = 3-methyl-2-oxobutanoate + L-glutamate</text>
        <dbReference type="Rhea" id="RHEA:24813"/>
        <dbReference type="ChEBI" id="CHEBI:11851"/>
        <dbReference type="ChEBI" id="CHEBI:16810"/>
        <dbReference type="ChEBI" id="CHEBI:29985"/>
        <dbReference type="ChEBI" id="CHEBI:57762"/>
        <dbReference type="EC" id="2.6.1.42"/>
    </reaction>
</comment>
<comment type="catalytic activity">
    <reaction evidence="11">
        <text>L-isoleucine + 2-oxoglutarate = (S)-3-methyl-2-oxopentanoate + L-glutamate</text>
        <dbReference type="Rhea" id="RHEA:24801"/>
        <dbReference type="ChEBI" id="CHEBI:16810"/>
        <dbReference type="ChEBI" id="CHEBI:29985"/>
        <dbReference type="ChEBI" id="CHEBI:35146"/>
        <dbReference type="ChEBI" id="CHEBI:58045"/>
        <dbReference type="EC" id="2.6.1.42"/>
    </reaction>
</comment>
<dbReference type="SUPFAM" id="SSF56752">
    <property type="entry name" value="D-aminoacid aminotransferase-like PLP-dependent enzymes"/>
    <property type="match status" value="1"/>
</dbReference>
<dbReference type="FunFam" id="3.20.10.10:FF:000004">
    <property type="entry name" value="Branched-chain-amino-acid aminotransferase"/>
    <property type="match status" value="1"/>
</dbReference>
<evidence type="ECO:0000313" key="12">
    <source>
        <dbReference type="EMBL" id="KXS14734.1"/>
    </source>
</evidence>
<comment type="similarity">
    <text evidence="2 9">Belongs to the class-IV pyridoxal-phosphate-dependent aminotransferase family.</text>
</comment>
<dbReference type="InterPro" id="IPR018300">
    <property type="entry name" value="Aminotrans_IV_CS"/>
</dbReference>
<keyword evidence="7 11" id="KW-0100">Branched-chain amino acid biosynthesis</keyword>
<keyword evidence="4 11" id="KW-0028">Amino-acid biosynthesis</keyword>
<dbReference type="InterPro" id="IPR033939">
    <property type="entry name" value="BCAT_family"/>
</dbReference>
<dbReference type="GO" id="GO:0008652">
    <property type="term" value="P:amino acid biosynthetic process"/>
    <property type="evidence" value="ECO:0007669"/>
    <property type="project" value="UniProtKB-KW"/>
</dbReference>
<name>A0A139ADR5_GONPJ</name>
<organism evidence="12 13">
    <name type="scientific">Gonapodya prolifera (strain JEL478)</name>
    <name type="common">Monoblepharis prolifera</name>
    <dbReference type="NCBI Taxonomy" id="1344416"/>
    <lineage>
        <taxon>Eukaryota</taxon>
        <taxon>Fungi</taxon>
        <taxon>Fungi incertae sedis</taxon>
        <taxon>Chytridiomycota</taxon>
        <taxon>Chytridiomycota incertae sedis</taxon>
        <taxon>Monoblepharidomycetes</taxon>
        <taxon>Monoblepharidales</taxon>
        <taxon>Gonapodyaceae</taxon>
        <taxon>Gonapodya</taxon>
    </lineage>
</organism>
<evidence type="ECO:0000313" key="13">
    <source>
        <dbReference type="Proteomes" id="UP000070544"/>
    </source>
</evidence>
<dbReference type="GO" id="GO:0009082">
    <property type="term" value="P:branched-chain amino acid biosynthetic process"/>
    <property type="evidence" value="ECO:0007669"/>
    <property type="project" value="UniProtKB-KW"/>
</dbReference>
<feature type="modified residue" description="N6-(pyridoxal phosphate)lysine" evidence="8">
    <location>
        <position position="246"/>
    </location>
</feature>
<evidence type="ECO:0000256" key="11">
    <source>
        <dbReference type="RuleBase" id="RU004517"/>
    </source>
</evidence>
<dbReference type="InterPro" id="IPR001544">
    <property type="entry name" value="Aminotrans_IV"/>
</dbReference>
<dbReference type="InterPro" id="IPR036038">
    <property type="entry name" value="Aminotransferase-like"/>
</dbReference>
<evidence type="ECO:0000256" key="4">
    <source>
        <dbReference type="ARBA" id="ARBA00022605"/>
    </source>
</evidence>
<dbReference type="NCBIfam" id="NF009897">
    <property type="entry name" value="PRK13357.1"/>
    <property type="match status" value="1"/>
</dbReference>
<protein>
    <recommendedName>
        <fullName evidence="11">Branched-chain-amino-acid aminotransferase</fullName>
        <ecNumber evidence="11">2.6.1.42</ecNumber>
    </recommendedName>
</protein>
<dbReference type="FunFam" id="3.30.470.10:FF:000002">
    <property type="entry name" value="Branched-chain-amino-acid aminotransferase"/>
    <property type="match status" value="1"/>
</dbReference>
<keyword evidence="13" id="KW-1185">Reference proteome</keyword>
<dbReference type="Gene3D" id="3.30.470.10">
    <property type="match status" value="1"/>
</dbReference>
<dbReference type="GO" id="GO:0052655">
    <property type="term" value="F:L-valine-2-oxoglutarate transaminase activity"/>
    <property type="evidence" value="ECO:0007669"/>
    <property type="project" value="RHEA"/>
</dbReference>
<dbReference type="InterPro" id="IPR043132">
    <property type="entry name" value="BCAT-like_C"/>
</dbReference>
<keyword evidence="6 10" id="KW-0663">Pyridoxal phosphate</keyword>